<sequence>MYKHFKYFCLLATICLCVVVVSPLSVLANNDLYTTQTEDNSDSTQINIINDTVLEIIYSDGKKDVIEKRPDGVYLNGQFFSEYELNSIGNSVTFRSIDPKAWHYVSTVRGNVLENSFRDNLMNLGLSAFFAQLGAIIGGPWTWIIGAAFSGISVYQSWLQSNNPYPYYITTTYINAHQRKWKFITKFYKNSDYSGYVKTETTYVNF</sequence>
<keyword evidence="1" id="KW-0732">Signal</keyword>
<evidence type="ECO:0000256" key="1">
    <source>
        <dbReference type="SAM" id="SignalP"/>
    </source>
</evidence>
<evidence type="ECO:0000313" key="2">
    <source>
        <dbReference type="EMBL" id="RJP83886.1"/>
    </source>
</evidence>
<feature type="chain" id="PRO_5017259122" evidence="1">
    <location>
        <begin position="29"/>
        <end position="206"/>
    </location>
</feature>
<organism evidence="2 3">
    <name type="scientific">Streptococcus pseudopneumoniae</name>
    <dbReference type="NCBI Taxonomy" id="257758"/>
    <lineage>
        <taxon>Bacteria</taxon>
        <taxon>Bacillati</taxon>
        <taxon>Bacillota</taxon>
        <taxon>Bacilli</taxon>
        <taxon>Lactobacillales</taxon>
        <taxon>Streptococcaceae</taxon>
        <taxon>Streptococcus</taxon>
    </lineage>
</organism>
<dbReference type="AlphaFoldDB" id="A0A3A4S6S1"/>
<proteinExistence type="predicted"/>
<dbReference type="EMBL" id="PTQV01000012">
    <property type="protein sequence ID" value="RJP83886.1"/>
    <property type="molecule type" value="Genomic_DNA"/>
</dbReference>
<accession>A0A3A4S6S1</accession>
<name>A0A3A4S6S1_9STRE</name>
<feature type="signal peptide" evidence="1">
    <location>
        <begin position="1"/>
        <end position="28"/>
    </location>
</feature>
<comment type="caution">
    <text evidence="2">The sequence shown here is derived from an EMBL/GenBank/DDBJ whole genome shotgun (WGS) entry which is preliminary data.</text>
</comment>
<protein>
    <submittedName>
        <fullName evidence="2">Uncharacterized protein</fullName>
    </submittedName>
</protein>
<evidence type="ECO:0000313" key="3">
    <source>
        <dbReference type="Proteomes" id="UP000266144"/>
    </source>
</evidence>
<dbReference type="Proteomes" id="UP000266144">
    <property type="component" value="Unassembled WGS sequence"/>
</dbReference>
<reference evidence="3" key="1">
    <citation type="submission" date="2018-02" db="EMBL/GenBank/DDBJ databases">
        <authorList>
            <person name="Handem S."/>
        </authorList>
    </citation>
    <scope>NUCLEOTIDE SEQUENCE [LARGE SCALE GENOMIC DNA]</scope>
    <source>
        <strain evidence="3">Spain939</strain>
    </source>
</reference>
<dbReference type="RefSeq" id="WP_119942044.1">
    <property type="nucleotide sequence ID" value="NZ_JACSYZ010000025.1"/>
</dbReference>
<gene>
    <name evidence="2" type="ORF">C5O68_02265</name>
</gene>